<dbReference type="RefSeq" id="WP_184115899.1">
    <property type="nucleotide sequence ID" value="NZ_BNAJ01000018.1"/>
</dbReference>
<evidence type="ECO:0000313" key="2">
    <source>
        <dbReference type="EMBL" id="MBB5378987.1"/>
    </source>
</evidence>
<reference evidence="2 3" key="1">
    <citation type="submission" date="2020-08" db="EMBL/GenBank/DDBJ databases">
        <title>Genomic Encyclopedia of Type Strains, Phase IV (KMG-IV): sequencing the most valuable type-strain genomes for metagenomic binning, comparative biology and taxonomic classification.</title>
        <authorList>
            <person name="Goeker M."/>
        </authorList>
    </citation>
    <scope>NUCLEOTIDE SEQUENCE [LARGE SCALE GENOMIC DNA]</scope>
    <source>
        <strain evidence="2 3">DSM 27521</strain>
    </source>
</reference>
<evidence type="ECO:0000256" key="1">
    <source>
        <dbReference type="SAM" id="Phobius"/>
    </source>
</evidence>
<name>A0A7W8KIW4_9DEIO</name>
<keyword evidence="1" id="KW-0472">Membrane</keyword>
<sequence length="142" mass="15732">MTESFGGTQRRWGDGCYGAFGFAAEGGDAGSRSNSPIMAPATAKTMPVVTATPDQGRKSLKHARPTLTHHRAKRMLKIQRRAVKPIGNLYFVLTGRLMVSTTWVCGLLVAIFTVVKRPVPAFRPIFWFTFVTSFCPSRYHLI</sequence>
<dbReference type="Proteomes" id="UP000539473">
    <property type="component" value="Unassembled WGS sequence"/>
</dbReference>
<dbReference type="AlphaFoldDB" id="A0A7W8KIW4"/>
<comment type="caution">
    <text evidence="2">The sequence shown here is derived from an EMBL/GenBank/DDBJ whole genome shotgun (WGS) entry which is preliminary data.</text>
</comment>
<organism evidence="2 3">
    <name type="scientific">Deinococcus metalli</name>
    <dbReference type="NCBI Taxonomy" id="1141878"/>
    <lineage>
        <taxon>Bacteria</taxon>
        <taxon>Thermotogati</taxon>
        <taxon>Deinococcota</taxon>
        <taxon>Deinococci</taxon>
        <taxon>Deinococcales</taxon>
        <taxon>Deinococcaceae</taxon>
        <taxon>Deinococcus</taxon>
    </lineage>
</organism>
<feature type="transmembrane region" description="Helical" evidence="1">
    <location>
        <begin position="89"/>
        <end position="115"/>
    </location>
</feature>
<keyword evidence="1" id="KW-1133">Transmembrane helix</keyword>
<protein>
    <submittedName>
        <fullName evidence="2">Uncharacterized protein</fullName>
    </submittedName>
</protein>
<accession>A0A7W8KIW4</accession>
<keyword evidence="1" id="KW-0812">Transmembrane</keyword>
<dbReference type="EMBL" id="JACHFK010000018">
    <property type="protein sequence ID" value="MBB5378987.1"/>
    <property type="molecule type" value="Genomic_DNA"/>
</dbReference>
<proteinExistence type="predicted"/>
<evidence type="ECO:0000313" key="3">
    <source>
        <dbReference type="Proteomes" id="UP000539473"/>
    </source>
</evidence>
<gene>
    <name evidence="2" type="ORF">HNQ07_004497</name>
</gene>